<gene>
    <name evidence="2" type="ORF">SDC9_27430</name>
</gene>
<comment type="caution">
    <text evidence="2">The sequence shown here is derived from an EMBL/GenBank/DDBJ whole genome shotgun (WGS) entry which is preliminary data.</text>
</comment>
<evidence type="ECO:0000313" key="2">
    <source>
        <dbReference type="EMBL" id="MPL81510.1"/>
    </source>
</evidence>
<sequence length="262" mass="30586">MRANLWTREELILAFNLYLKLPYGRLNKTTPEIIELAQLLGRSPSSIGMRLNNFAACDPYHQQRGIKGLVGGLKQCQPIWDEFSLNREDLIFESEKILAQRQNKTIESKFNDYILDINDLKGETKVREIKTRVNQNVFRQIVLSNYNIKCAIANIDIPELLIASHIIPWSMNEKERLNPENGICLSPLYDKAFDKGLIGVNNNYEVVLSNNLKQNISKEYYSNFFQPIEKKKLNLPNKYLPKKEYLEWHMDNVFNTPNTYLK</sequence>
<accession>A0A644UR19</accession>
<evidence type="ECO:0000259" key="1">
    <source>
        <dbReference type="Pfam" id="PF13391"/>
    </source>
</evidence>
<feature type="domain" description="HNH nuclease" evidence="1">
    <location>
        <begin position="150"/>
        <end position="201"/>
    </location>
</feature>
<name>A0A644UR19_9ZZZZ</name>
<reference evidence="2" key="1">
    <citation type="submission" date="2019-08" db="EMBL/GenBank/DDBJ databases">
        <authorList>
            <person name="Kucharzyk K."/>
            <person name="Murdoch R.W."/>
            <person name="Higgins S."/>
            <person name="Loffler F."/>
        </authorList>
    </citation>
    <scope>NUCLEOTIDE SEQUENCE</scope>
</reference>
<dbReference type="AlphaFoldDB" id="A0A644UR19"/>
<proteinExistence type="predicted"/>
<dbReference type="InterPro" id="IPR003615">
    <property type="entry name" value="HNH_nuc"/>
</dbReference>
<dbReference type="Pfam" id="PF13391">
    <property type="entry name" value="HNH_2"/>
    <property type="match status" value="1"/>
</dbReference>
<protein>
    <recommendedName>
        <fullName evidence="1">HNH nuclease domain-containing protein</fullName>
    </recommendedName>
</protein>
<dbReference type="EMBL" id="VSSQ01000150">
    <property type="protein sequence ID" value="MPL81510.1"/>
    <property type="molecule type" value="Genomic_DNA"/>
</dbReference>
<organism evidence="2">
    <name type="scientific">bioreactor metagenome</name>
    <dbReference type="NCBI Taxonomy" id="1076179"/>
    <lineage>
        <taxon>unclassified sequences</taxon>
        <taxon>metagenomes</taxon>
        <taxon>ecological metagenomes</taxon>
    </lineage>
</organism>